<name>A0ABT1ZQF1_9BURK</name>
<keyword evidence="3" id="KW-1185">Reference proteome</keyword>
<keyword evidence="1" id="KW-0812">Transmembrane</keyword>
<comment type="caution">
    <text evidence="2">The sequence shown here is derived from an EMBL/GenBank/DDBJ whole genome shotgun (WGS) entry which is preliminary data.</text>
</comment>
<dbReference type="Proteomes" id="UP001204151">
    <property type="component" value="Unassembled WGS sequence"/>
</dbReference>
<reference evidence="2 3" key="1">
    <citation type="submission" date="2022-08" db="EMBL/GenBank/DDBJ databases">
        <title>Reclassification of Massilia species as members of the genera Telluria, Duganella, Pseudoduganella, Mokoshia gen. nov. and Zemynaea gen. nov. using orthogonal and non-orthogonal genome-based approaches.</title>
        <authorList>
            <person name="Bowman J.P."/>
        </authorList>
    </citation>
    <scope>NUCLEOTIDE SEQUENCE [LARGE SCALE GENOMIC DNA]</scope>
    <source>
        <strain evidence="2 3">JCM 31316</strain>
    </source>
</reference>
<organism evidence="2 3">
    <name type="scientific">Massilia pinisoli</name>
    <dbReference type="NCBI Taxonomy" id="1772194"/>
    <lineage>
        <taxon>Bacteria</taxon>
        <taxon>Pseudomonadati</taxon>
        <taxon>Pseudomonadota</taxon>
        <taxon>Betaproteobacteria</taxon>
        <taxon>Burkholderiales</taxon>
        <taxon>Oxalobacteraceae</taxon>
        <taxon>Telluria group</taxon>
        <taxon>Massilia</taxon>
    </lineage>
</organism>
<sequence>MAVEKDSLLLLATGLGVAVTSWAFWKYGSNDALCVFATVGFVCAVADNVKLRRQLREMRAKV</sequence>
<evidence type="ECO:0000256" key="1">
    <source>
        <dbReference type="SAM" id="Phobius"/>
    </source>
</evidence>
<feature type="transmembrane region" description="Helical" evidence="1">
    <location>
        <begin position="33"/>
        <end position="51"/>
    </location>
</feature>
<evidence type="ECO:0000313" key="2">
    <source>
        <dbReference type="EMBL" id="MCS0582134.1"/>
    </source>
</evidence>
<accession>A0ABT1ZQF1</accession>
<evidence type="ECO:0000313" key="3">
    <source>
        <dbReference type="Proteomes" id="UP001204151"/>
    </source>
</evidence>
<protein>
    <submittedName>
        <fullName evidence="2">Uncharacterized protein</fullName>
    </submittedName>
</protein>
<proteinExistence type="predicted"/>
<dbReference type="RefSeq" id="WP_258816703.1">
    <property type="nucleotide sequence ID" value="NZ_JANUGW010000006.1"/>
</dbReference>
<keyword evidence="1" id="KW-0472">Membrane</keyword>
<keyword evidence="1" id="KW-1133">Transmembrane helix</keyword>
<dbReference type="EMBL" id="JANUGW010000006">
    <property type="protein sequence ID" value="MCS0582134.1"/>
    <property type="molecule type" value="Genomic_DNA"/>
</dbReference>
<gene>
    <name evidence="2" type="ORF">NX784_11075</name>
</gene>